<dbReference type="OrthoDB" id="2356897at2"/>
<dbReference type="EMBL" id="RKMF01000011">
    <property type="protein sequence ID" value="ROZ62633.1"/>
    <property type="molecule type" value="Genomic_DNA"/>
</dbReference>
<dbReference type="Proteomes" id="UP000270616">
    <property type="component" value="Unassembled WGS sequence"/>
</dbReference>
<keyword evidence="1" id="KW-0378">Hydrolase</keyword>
<reference evidence="4 5" key="1">
    <citation type="submission" date="2018-10" db="EMBL/GenBank/DDBJ databases">
        <title>Kocuria sp. M5W7-7, whole genome shotgun sequence.</title>
        <authorList>
            <person name="Tuo L."/>
        </authorList>
    </citation>
    <scope>NUCLEOTIDE SEQUENCE [LARGE SCALE GENOMIC DNA]</scope>
    <source>
        <strain evidence="4 5">M5W7-7</strain>
    </source>
</reference>
<dbReference type="InterPro" id="IPR014721">
    <property type="entry name" value="Ribsml_uS5_D2-typ_fold_subgr"/>
</dbReference>
<feature type="active site" evidence="1">
    <location>
        <position position="274"/>
    </location>
</feature>
<comment type="similarity">
    <text evidence="1">Belongs to the peptidase S16 family.</text>
</comment>
<evidence type="ECO:0000313" key="5">
    <source>
        <dbReference type="Proteomes" id="UP000270616"/>
    </source>
</evidence>
<dbReference type="Pfam" id="PF13180">
    <property type="entry name" value="PDZ_2"/>
    <property type="match status" value="1"/>
</dbReference>
<evidence type="ECO:0000259" key="3">
    <source>
        <dbReference type="PROSITE" id="PS51786"/>
    </source>
</evidence>
<feature type="domain" description="PDZ" evidence="2">
    <location>
        <begin position="131"/>
        <end position="163"/>
    </location>
</feature>
<dbReference type="Gene3D" id="2.30.42.10">
    <property type="match status" value="1"/>
</dbReference>
<dbReference type="InterPro" id="IPR036034">
    <property type="entry name" value="PDZ_sf"/>
</dbReference>
<comment type="catalytic activity">
    <reaction evidence="1">
        <text>Hydrolysis of proteins in presence of ATP.</text>
        <dbReference type="EC" id="3.4.21.53"/>
    </reaction>
</comment>
<dbReference type="GO" id="GO:0004252">
    <property type="term" value="F:serine-type endopeptidase activity"/>
    <property type="evidence" value="ECO:0007669"/>
    <property type="project" value="UniProtKB-UniRule"/>
</dbReference>
<dbReference type="Pfam" id="PF05362">
    <property type="entry name" value="Lon_C"/>
    <property type="match status" value="1"/>
</dbReference>
<dbReference type="InterPro" id="IPR008269">
    <property type="entry name" value="Lon_proteolytic"/>
</dbReference>
<dbReference type="GO" id="GO:0006508">
    <property type="term" value="P:proteolysis"/>
    <property type="evidence" value="ECO:0007669"/>
    <property type="project" value="UniProtKB-KW"/>
</dbReference>
<feature type="active site" evidence="1">
    <location>
        <position position="229"/>
    </location>
</feature>
<evidence type="ECO:0000256" key="1">
    <source>
        <dbReference type="PROSITE-ProRule" id="PRU01122"/>
    </source>
</evidence>
<dbReference type="PANTHER" id="PTHR10046">
    <property type="entry name" value="ATP DEPENDENT LON PROTEASE FAMILY MEMBER"/>
    <property type="match status" value="1"/>
</dbReference>
<dbReference type="PROSITE" id="PS51786">
    <property type="entry name" value="LON_PROTEOLYTIC"/>
    <property type="match status" value="1"/>
</dbReference>
<organism evidence="4 5">
    <name type="scientific">Kocuria soli</name>
    <dbReference type="NCBI Taxonomy" id="2485125"/>
    <lineage>
        <taxon>Bacteria</taxon>
        <taxon>Bacillati</taxon>
        <taxon>Actinomycetota</taxon>
        <taxon>Actinomycetes</taxon>
        <taxon>Micrococcales</taxon>
        <taxon>Micrococcaceae</taxon>
        <taxon>Kocuria</taxon>
    </lineage>
</organism>
<name>A0A3N4AA99_9MICC</name>
<dbReference type="AlphaFoldDB" id="A0A3N4AA99"/>
<dbReference type="InterPro" id="IPR001478">
    <property type="entry name" value="PDZ"/>
</dbReference>
<accession>A0A3N4AA99</accession>
<dbReference type="Gene3D" id="3.30.230.10">
    <property type="match status" value="1"/>
</dbReference>
<protein>
    <recommendedName>
        <fullName evidence="1">endopeptidase La</fullName>
        <ecNumber evidence="1">3.4.21.53</ecNumber>
    </recommendedName>
</protein>
<keyword evidence="1" id="KW-0720">Serine protease</keyword>
<proteinExistence type="inferred from homology"/>
<dbReference type="EC" id="3.4.21.53" evidence="1"/>
<dbReference type="GO" id="GO:0030163">
    <property type="term" value="P:protein catabolic process"/>
    <property type="evidence" value="ECO:0007669"/>
    <property type="project" value="InterPro"/>
</dbReference>
<dbReference type="GO" id="GO:0004176">
    <property type="term" value="F:ATP-dependent peptidase activity"/>
    <property type="evidence" value="ECO:0007669"/>
    <property type="project" value="UniProtKB-UniRule"/>
</dbReference>
<keyword evidence="5" id="KW-1185">Reference proteome</keyword>
<gene>
    <name evidence="4" type="ORF">EDL96_09160</name>
</gene>
<evidence type="ECO:0000313" key="4">
    <source>
        <dbReference type="EMBL" id="ROZ62633.1"/>
    </source>
</evidence>
<comment type="caution">
    <text evidence="4">The sequence shown here is derived from an EMBL/GenBank/DDBJ whole genome shotgun (WGS) entry which is preliminary data.</text>
</comment>
<dbReference type="PROSITE" id="PS50106">
    <property type="entry name" value="PDZ"/>
    <property type="match status" value="1"/>
</dbReference>
<dbReference type="GO" id="GO:0005524">
    <property type="term" value="F:ATP binding"/>
    <property type="evidence" value="ECO:0007669"/>
    <property type="project" value="InterPro"/>
</dbReference>
<dbReference type="SUPFAM" id="SSF50156">
    <property type="entry name" value="PDZ domain-like"/>
    <property type="match status" value="1"/>
</dbReference>
<keyword evidence="1" id="KW-0645">Protease</keyword>
<dbReference type="RefSeq" id="WP_123825492.1">
    <property type="nucleotide sequence ID" value="NZ_RKMF01000011.1"/>
</dbReference>
<sequence>MIATALLIVVAVWAPTPFVLERPGPTFDTTGEVDGKTVMSIDGARTYPSETQLDFTTVYVVGGPESSPRILDTMYSWAAPTQAVLPLEVMYPPATTQEEISNSGTAAMDSSQDLAVAAALEHMGQDYTTTLTVHEVAPGSPSEGVLEPGDVLRTVNGEPITSLDGLRESLNDDEDARVDLMVDRDGQEKKLTAGTEESEGNRQLGVYLEREFDFPFDVTFSIDGVGGPSAGMMLSLGVIDELTPGSLGGDRHIAGTGSIDVNGDVGAIGGIRQKLVGAADSGVDVFLAPVENCGEVVGHVPDGMDVVAVDTLEDSVDAVTAISEGTDPASLRTCSADS</sequence>
<evidence type="ECO:0000259" key="2">
    <source>
        <dbReference type="PROSITE" id="PS50106"/>
    </source>
</evidence>
<dbReference type="InterPro" id="IPR027065">
    <property type="entry name" value="Lon_Prtase"/>
</dbReference>
<dbReference type="InterPro" id="IPR020568">
    <property type="entry name" value="Ribosomal_Su5_D2-typ_SF"/>
</dbReference>
<dbReference type="SUPFAM" id="SSF54211">
    <property type="entry name" value="Ribosomal protein S5 domain 2-like"/>
    <property type="match status" value="1"/>
</dbReference>
<feature type="domain" description="Lon proteolytic" evidence="3">
    <location>
        <begin position="225"/>
        <end position="322"/>
    </location>
</feature>